<keyword evidence="2" id="KW-1185">Reference proteome</keyword>
<proteinExistence type="predicted"/>
<accession>A0A841I1E7</accession>
<evidence type="ECO:0000313" key="1">
    <source>
        <dbReference type="EMBL" id="MBB6097892.1"/>
    </source>
</evidence>
<dbReference type="AlphaFoldDB" id="A0A841I1E7"/>
<name>A0A841I1E7_9DEIO</name>
<sequence>MGFQGSGYFFTDNEILRVERVQDEQDRWVNRVHLHVPNRPELLGHFDVAQADELEPLPGDRYRAMWPWLTDGEGLLVRGPAPHTLTPEALHKIRSLMPSP</sequence>
<protein>
    <submittedName>
        <fullName evidence="1">Uncharacterized protein</fullName>
    </submittedName>
</protein>
<dbReference type="Proteomes" id="UP000569951">
    <property type="component" value="Unassembled WGS sequence"/>
</dbReference>
<dbReference type="RefSeq" id="WP_183985776.1">
    <property type="nucleotide sequence ID" value="NZ_JACHHG010000004.1"/>
</dbReference>
<dbReference type="EMBL" id="JACHHG010000004">
    <property type="protein sequence ID" value="MBB6097892.1"/>
    <property type="molecule type" value="Genomic_DNA"/>
</dbReference>
<gene>
    <name evidence="1" type="ORF">HNR42_001315</name>
</gene>
<comment type="caution">
    <text evidence="1">The sequence shown here is derived from an EMBL/GenBank/DDBJ whole genome shotgun (WGS) entry which is preliminary data.</text>
</comment>
<reference evidence="1 2" key="1">
    <citation type="submission" date="2020-08" db="EMBL/GenBank/DDBJ databases">
        <title>Genomic Encyclopedia of Type Strains, Phase IV (KMG-IV): sequencing the most valuable type-strain genomes for metagenomic binning, comparative biology and taxonomic classification.</title>
        <authorList>
            <person name="Goeker M."/>
        </authorList>
    </citation>
    <scope>NUCLEOTIDE SEQUENCE [LARGE SCALE GENOMIC DNA]</scope>
    <source>
        <strain evidence="1 2">DSM 21458</strain>
    </source>
</reference>
<evidence type="ECO:0000313" key="2">
    <source>
        <dbReference type="Proteomes" id="UP000569951"/>
    </source>
</evidence>
<organism evidence="1 2">
    <name type="scientific">Deinobacterium chartae</name>
    <dbReference type="NCBI Taxonomy" id="521158"/>
    <lineage>
        <taxon>Bacteria</taxon>
        <taxon>Thermotogati</taxon>
        <taxon>Deinococcota</taxon>
        <taxon>Deinococci</taxon>
        <taxon>Deinococcales</taxon>
        <taxon>Deinococcaceae</taxon>
        <taxon>Deinobacterium</taxon>
    </lineage>
</organism>